<reference evidence="2" key="2">
    <citation type="submission" date="2022-10" db="EMBL/GenBank/DDBJ databases">
        <authorList>
            <consortium name="ENA_rothamsted_submissions"/>
            <consortium name="culmorum"/>
            <person name="King R."/>
        </authorList>
    </citation>
    <scope>NUCLEOTIDE SEQUENCE</scope>
</reference>
<evidence type="ECO:0000313" key="3">
    <source>
        <dbReference type="Proteomes" id="UP001153620"/>
    </source>
</evidence>
<feature type="chain" id="PRO_5040386226" evidence="1">
    <location>
        <begin position="21"/>
        <end position="109"/>
    </location>
</feature>
<keyword evidence="1" id="KW-0732">Signal</keyword>
<name>A0A9N9SA78_9DIPT</name>
<proteinExistence type="predicted"/>
<organism evidence="2 3">
    <name type="scientific">Chironomus riparius</name>
    <dbReference type="NCBI Taxonomy" id="315576"/>
    <lineage>
        <taxon>Eukaryota</taxon>
        <taxon>Metazoa</taxon>
        <taxon>Ecdysozoa</taxon>
        <taxon>Arthropoda</taxon>
        <taxon>Hexapoda</taxon>
        <taxon>Insecta</taxon>
        <taxon>Pterygota</taxon>
        <taxon>Neoptera</taxon>
        <taxon>Endopterygota</taxon>
        <taxon>Diptera</taxon>
        <taxon>Nematocera</taxon>
        <taxon>Chironomoidea</taxon>
        <taxon>Chironomidae</taxon>
        <taxon>Chironominae</taxon>
        <taxon>Chironomus</taxon>
    </lineage>
</organism>
<keyword evidence="3" id="KW-1185">Reference proteome</keyword>
<protein>
    <submittedName>
        <fullName evidence="2">Uncharacterized protein</fullName>
    </submittedName>
</protein>
<dbReference type="AlphaFoldDB" id="A0A9N9SA78"/>
<reference evidence="2" key="1">
    <citation type="submission" date="2022-01" db="EMBL/GenBank/DDBJ databases">
        <authorList>
            <person name="King R."/>
        </authorList>
    </citation>
    <scope>NUCLEOTIDE SEQUENCE</scope>
</reference>
<accession>A0A9N9SA78</accession>
<gene>
    <name evidence="2" type="ORF">CHIRRI_LOCUS15090</name>
</gene>
<feature type="signal peptide" evidence="1">
    <location>
        <begin position="1"/>
        <end position="20"/>
    </location>
</feature>
<evidence type="ECO:0000313" key="2">
    <source>
        <dbReference type="EMBL" id="CAG9812285.1"/>
    </source>
</evidence>
<evidence type="ECO:0000256" key="1">
    <source>
        <dbReference type="SAM" id="SignalP"/>
    </source>
</evidence>
<dbReference type="EMBL" id="OU895880">
    <property type="protein sequence ID" value="CAG9812285.1"/>
    <property type="molecule type" value="Genomic_DNA"/>
</dbReference>
<dbReference type="Proteomes" id="UP001153620">
    <property type="component" value="Chromosome 4"/>
</dbReference>
<sequence>MKKLLAIFIISSILVAEIKAGDVSDCTDAMALFNSLTIGTQNSIRGTILDYLASQNPDFLGNLISLIGDYSTMPETYNTSDIEILTQLYVQTIVFGKPYIQCIIMNFSS</sequence>